<dbReference type="Gene3D" id="3.20.20.70">
    <property type="entry name" value="Aldolase class I"/>
    <property type="match status" value="1"/>
</dbReference>
<dbReference type="EMBL" id="JAWRVG010000062">
    <property type="protein sequence ID" value="KAK4062473.1"/>
    <property type="molecule type" value="Genomic_DNA"/>
</dbReference>
<dbReference type="CDD" id="cd04733">
    <property type="entry name" value="OYE_like_2_FMN"/>
    <property type="match status" value="1"/>
</dbReference>
<dbReference type="Pfam" id="PF00724">
    <property type="entry name" value="Oxidored_FMN"/>
    <property type="match status" value="1"/>
</dbReference>
<dbReference type="InterPro" id="IPR013785">
    <property type="entry name" value="Aldolase_TIM"/>
</dbReference>
<keyword evidence="2" id="KW-0285">Flavoprotein</keyword>
<comment type="caution">
    <text evidence="6">The sequence shown here is derived from an EMBL/GenBank/DDBJ whole genome shotgun (WGS) entry which is preliminary data.</text>
</comment>
<accession>A0AAE1I5W4</accession>
<evidence type="ECO:0000259" key="5">
    <source>
        <dbReference type="Pfam" id="PF00724"/>
    </source>
</evidence>
<dbReference type="InterPro" id="IPR051799">
    <property type="entry name" value="NADH_flavin_oxidoreductase"/>
</dbReference>
<dbReference type="InterPro" id="IPR001155">
    <property type="entry name" value="OxRdtase_FMN_N"/>
</dbReference>
<evidence type="ECO:0000313" key="6">
    <source>
        <dbReference type="EMBL" id="KAK4062473.1"/>
    </source>
</evidence>
<dbReference type="GeneID" id="87924878"/>
<dbReference type="RefSeq" id="XP_062751067.1">
    <property type="nucleotide sequence ID" value="XM_062904974.1"/>
</dbReference>
<dbReference type="GO" id="GO:0010181">
    <property type="term" value="F:FMN binding"/>
    <property type="evidence" value="ECO:0007669"/>
    <property type="project" value="InterPro"/>
</dbReference>
<reference evidence="6" key="1">
    <citation type="submission" date="2023-11" db="EMBL/GenBank/DDBJ databases">
        <title>The genome sequences of three competitors of mushroom-forming fungi.</title>
        <authorList>
            <person name="Beijen E."/>
            <person name="Ohm R.A."/>
        </authorList>
    </citation>
    <scope>NUCLEOTIDE SEQUENCE</scope>
    <source>
        <strain evidence="6">CBS 100526</strain>
    </source>
</reference>
<evidence type="ECO:0000256" key="4">
    <source>
        <dbReference type="ARBA" id="ARBA00023002"/>
    </source>
</evidence>
<comment type="similarity">
    <text evidence="1">Belongs to the NADH:flavin oxidoreductase/NADH oxidase family.</text>
</comment>
<dbReference type="Proteomes" id="UP001273209">
    <property type="component" value="Unassembled WGS sequence"/>
</dbReference>
<name>A0AAE1I5W4_9HYPO</name>
<gene>
    <name evidence="6" type="ORF">Triagg1_9959</name>
</gene>
<dbReference type="GO" id="GO:0016491">
    <property type="term" value="F:oxidoreductase activity"/>
    <property type="evidence" value="ECO:0007669"/>
    <property type="project" value="UniProtKB-KW"/>
</dbReference>
<protein>
    <recommendedName>
        <fullName evidence="5">NADH:flavin oxidoreductase/NADH oxidase N-terminal domain-containing protein</fullName>
    </recommendedName>
</protein>
<organism evidence="6 7">
    <name type="scientific">Trichoderma aggressivum f. europaeum</name>
    <dbReference type="NCBI Taxonomy" id="173218"/>
    <lineage>
        <taxon>Eukaryota</taxon>
        <taxon>Fungi</taxon>
        <taxon>Dikarya</taxon>
        <taxon>Ascomycota</taxon>
        <taxon>Pezizomycotina</taxon>
        <taxon>Sordariomycetes</taxon>
        <taxon>Hypocreomycetidae</taxon>
        <taxon>Hypocreales</taxon>
        <taxon>Hypocreaceae</taxon>
        <taxon>Trichoderma</taxon>
    </lineage>
</organism>
<dbReference type="AlphaFoldDB" id="A0AAE1I5W4"/>
<sequence length="420" mass="45892">MTVSELKLQEPITLPCGLTLPNRLSKAAMAESWADNEYLPGERLFKIYENWAEGGWGSVLTGNVQVDVRYLGSPADVSPNDKVDREKILASWKKWAKASSKNGTPVIMQINHPGRQSPGGAGTRGYFEKSIAPSAIPLNIGNGIVARLARSFVFGSPREMTLEDIQRVVSQFAETAKLAAEAGFAGVELHGAHGYLLSQFLNPASNTREDQYGGSAKKRAKIVVDILKAVRDVVPKGFCVGIKLNSADFKDKEQLAACIEQLTVITDAGVDFLEISGGSYEDPSVSSYRAVLQAPMMQESRSASTLAREAFFLDFAKEIRDRFRHVPLMVTGGFRTREGMEAALREDACDIVGIGRPAALNPYLPKNLIFNKEVKSEDARAYTRKAPDLLLPKLLGVKVMAGGAETSWYMKQMRSMPTAV</sequence>
<dbReference type="SUPFAM" id="SSF51395">
    <property type="entry name" value="FMN-linked oxidoreductases"/>
    <property type="match status" value="1"/>
</dbReference>
<dbReference type="PANTHER" id="PTHR43656:SF2">
    <property type="entry name" value="BINDING OXIDOREDUCTASE, PUTATIVE (AFU_ORTHOLOGUE AFUA_2G08260)-RELATED"/>
    <property type="match status" value="1"/>
</dbReference>
<evidence type="ECO:0000256" key="2">
    <source>
        <dbReference type="ARBA" id="ARBA00022630"/>
    </source>
</evidence>
<dbReference type="PANTHER" id="PTHR43656">
    <property type="entry name" value="BINDING OXIDOREDUCTASE, PUTATIVE (AFU_ORTHOLOGUE AFUA_2G08260)-RELATED"/>
    <property type="match status" value="1"/>
</dbReference>
<evidence type="ECO:0000313" key="7">
    <source>
        <dbReference type="Proteomes" id="UP001273209"/>
    </source>
</evidence>
<evidence type="ECO:0000256" key="3">
    <source>
        <dbReference type="ARBA" id="ARBA00022643"/>
    </source>
</evidence>
<keyword evidence="7" id="KW-1185">Reference proteome</keyword>
<feature type="domain" description="NADH:flavin oxidoreductase/NADH oxidase N-terminal" evidence="5">
    <location>
        <begin position="8"/>
        <end position="367"/>
    </location>
</feature>
<keyword evidence="3" id="KW-0288">FMN</keyword>
<keyword evidence="4" id="KW-0560">Oxidoreductase</keyword>
<evidence type="ECO:0000256" key="1">
    <source>
        <dbReference type="ARBA" id="ARBA00005979"/>
    </source>
</evidence>
<proteinExistence type="inferred from homology"/>